<protein>
    <recommendedName>
        <fullName evidence="6">2-oxoglutarate dehydrogenase E1 component</fullName>
        <ecNumber evidence="5">1.2.4.2</ecNumber>
    </recommendedName>
    <alternativeName>
        <fullName evidence="10">Alpha-ketoglutarate dehydrogenase</fullName>
    </alternativeName>
</protein>
<dbReference type="CDD" id="cd02016">
    <property type="entry name" value="TPP_E1_OGDC_like"/>
    <property type="match status" value="1"/>
</dbReference>
<comment type="cofactor">
    <cofactor evidence="1">
        <name>thiamine diphosphate</name>
        <dbReference type="ChEBI" id="CHEBI:58937"/>
    </cofactor>
</comment>
<dbReference type="RefSeq" id="WP_076701741.1">
    <property type="nucleotide sequence ID" value="NZ_CP015093.1"/>
</dbReference>
<evidence type="ECO:0000256" key="9">
    <source>
        <dbReference type="ARBA" id="ARBA00023152"/>
    </source>
</evidence>
<sequence>MTDQSPNDQFHASSFMQGANAEYLEQMYARYANDPNAVDAAWAEFFNALGDDETSVKKEAQGASWERADWPPSPNDDLTAAITGEWPLPVAPAEAKGAGKKIADKAAEKGVSLTDDQVKRAVLDSIRALMIIRAHRIRGHLAADLDPLGLHGRDAHPELDPKAYGFTEADMDRPIFIDNVLGLQIASMREIMGVLKRTYCGTFALQYMHISDPEQSAWLKERIEGYGKEVKFTREGRKAILNKMVEAEGFEKFLHVKYMGTKRFGLDGGESLIPAMEQIIKRGGNLGLKEVVVGMPHRGRLSVLANVMNKPYRAIFNEFQGGSFKPDDVDGSGDVKYHLGASSDREFDGNTVHLSLTANPSHLEAVNPVVLGKVRAKQDQLGDTERRAVLSILLHGDAAFAGQGVVAECFALSGLRGHRTGGTIHIVVNNQIGFTTAPHFSRSSPYPTDNALVVEAPIFHVNGDDPEAVVHAAKVATEFRQKFGKDVVIDMFCYRRFGHNEGDEPMFTNPVMYKQIKSHKTTLTLYTERLVKDGLIPEGEIEDMKAAFQAHLNEEFEAGKTYKPNKADWLDGRWSHLDKQKEGNYQRGETAIKPETLAEIGTGLTTVPEGFPLHKTVGRFLDHRKKMFESGHGFDWATAESIAFGSLLTEGYPVRLAGQDSTRGTFSQRHSGLINQENEDRYYPLNNIREGQARYEVIDSALSEYAVCGFEYGYSLAEPNALVLWEAQFGDFANGAQIMFDQFVSSGESKWLRMSGLVCLLPHGFEGQGPEHSSARLERFLQMCGQDNWIVANCSTPANYFHILRRQLHRSYRKPLIMMTPKSLLRHKLAVSDAEAFTTGSSFHRVLWDDAEKGHSETNLKPDAEIKRVVMCSGKVYYDLLEERDARGLDDVYLLRIEQFYPFPALSLVKELERFKGAEMIWCQEEPKNQGAWTFIEPNIEWVLGRIDATHKRPVYVGRATSASPATGLASQHKAQQEALVNEALTIEGN</sequence>
<dbReference type="NCBIfam" id="TIGR00239">
    <property type="entry name" value="2oxo_dh_E1"/>
    <property type="match status" value="1"/>
</dbReference>
<keyword evidence="7 12" id="KW-0560">Oxidoreductase</keyword>
<keyword evidence="8" id="KW-0786">Thiamine pyrophosphate</keyword>
<evidence type="ECO:0000256" key="10">
    <source>
        <dbReference type="ARBA" id="ARBA00030680"/>
    </source>
</evidence>
<dbReference type="Gene3D" id="3.40.50.11610">
    <property type="entry name" value="Multifunctional 2-oxoglutarate metabolism enzyme, C-terminal domain"/>
    <property type="match status" value="1"/>
</dbReference>
<dbReference type="GO" id="GO:0045252">
    <property type="term" value="C:oxoglutarate dehydrogenase complex"/>
    <property type="evidence" value="ECO:0007669"/>
    <property type="project" value="TreeGrafter"/>
</dbReference>
<evidence type="ECO:0000256" key="4">
    <source>
        <dbReference type="ARBA" id="ARBA00011301"/>
    </source>
</evidence>
<evidence type="ECO:0000256" key="8">
    <source>
        <dbReference type="ARBA" id="ARBA00023052"/>
    </source>
</evidence>
<dbReference type="GO" id="GO:0030976">
    <property type="term" value="F:thiamine pyrophosphate binding"/>
    <property type="evidence" value="ECO:0007669"/>
    <property type="project" value="InterPro"/>
</dbReference>
<dbReference type="InterPro" id="IPR032106">
    <property type="entry name" value="2-oxogl_dehyd_N"/>
</dbReference>
<evidence type="ECO:0000256" key="2">
    <source>
        <dbReference type="ARBA" id="ARBA00003906"/>
    </source>
</evidence>
<dbReference type="Proteomes" id="UP000187059">
    <property type="component" value="Chromosome"/>
</dbReference>
<dbReference type="Pfam" id="PF16078">
    <property type="entry name" value="2-oxogl_dehyd_N"/>
    <property type="match status" value="1"/>
</dbReference>
<dbReference type="Gene3D" id="3.40.50.970">
    <property type="match status" value="1"/>
</dbReference>
<feature type="domain" description="Transketolase-like pyrimidine-binding" evidence="11">
    <location>
        <begin position="634"/>
        <end position="827"/>
    </location>
</feature>
<dbReference type="AlphaFoldDB" id="A0A1P8UVP7"/>
<evidence type="ECO:0000256" key="6">
    <source>
        <dbReference type="ARBA" id="ARBA00013321"/>
    </source>
</evidence>
<keyword evidence="13" id="KW-1185">Reference proteome</keyword>
<dbReference type="PANTHER" id="PTHR23152">
    <property type="entry name" value="2-OXOGLUTARATE DEHYDROGENASE"/>
    <property type="match status" value="1"/>
</dbReference>
<dbReference type="SUPFAM" id="SSF52518">
    <property type="entry name" value="Thiamin diphosphate-binding fold (THDP-binding)"/>
    <property type="match status" value="2"/>
</dbReference>
<dbReference type="OrthoDB" id="9759785at2"/>
<dbReference type="STRING" id="1250539.Ga0080574_TMP3133"/>
<name>A0A1P8UVP7_9RHOB</name>
<dbReference type="GO" id="GO:0005829">
    <property type="term" value="C:cytosol"/>
    <property type="evidence" value="ECO:0007669"/>
    <property type="project" value="TreeGrafter"/>
</dbReference>
<dbReference type="Pfam" id="PF16870">
    <property type="entry name" value="OxoGdeHyase_C"/>
    <property type="match status" value="1"/>
</dbReference>
<evidence type="ECO:0000313" key="12">
    <source>
        <dbReference type="EMBL" id="APZ53467.1"/>
    </source>
</evidence>
<proteinExistence type="inferred from homology"/>
<reference evidence="12 13" key="1">
    <citation type="submission" date="2016-04" db="EMBL/GenBank/DDBJ databases">
        <title>Deep-sea bacteria in the southern Pacific.</title>
        <authorList>
            <person name="Tang K."/>
        </authorList>
    </citation>
    <scope>NUCLEOTIDE SEQUENCE [LARGE SCALE GENOMIC DNA]</scope>
    <source>
        <strain evidence="12 13">JLT2014</strain>
    </source>
</reference>
<dbReference type="EMBL" id="CP015093">
    <property type="protein sequence ID" value="APZ53467.1"/>
    <property type="molecule type" value="Genomic_DNA"/>
</dbReference>
<comment type="similarity">
    <text evidence="3">Belongs to the alpha-ketoglutarate dehydrogenase family.</text>
</comment>
<dbReference type="PIRSF" id="PIRSF000157">
    <property type="entry name" value="Oxoglu_dh_E1"/>
    <property type="match status" value="1"/>
</dbReference>
<dbReference type="Gene3D" id="3.40.50.12470">
    <property type="match status" value="1"/>
</dbReference>
<dbReference type="Gene3D" id="1.10.287.1150">
    <property type="entry name" value="TPP helical domain"/>
    <property type="match status" value="1"/>
</dbReference>
<evidence type="ECO:0000256" key="3">
    <source>
        <dbReference type="ARBA" id="ARBA00006936"/>
    </source>
</evidence>
<dbReference type="InterPro" id="IPR031717">
    <property type="entry name" value="ODO-1/KGD_C"/>
</dbReference>
<dbReference type="NCBIfam" id="NF008907">
    <property type="entry name" value="PRK12270.1"/>
    <property type="match status" value="1"/>
</dbReference>
<dbReference type="GO" id="GO:0006099">
    <property type="term" value="P:tricarboxylic acid cycle"/>
    <property type="evidence" value="ECO:0007669"/>
    <property type="project" value="TreeGrafter"/>
</dbReference>
<dbReference type="InterPro" id="IPR029061">
    <property type="entry name" value="THDP-binding"/>
</dbReference>
<dbReference type="Pfam" id="PF00676">
    <property type="entry name" value="E1_dh"/>
    <property type="match status" value="1"/>
</dbReference>
<dbReference type="KEGG" id="paby:Ga0080574_TMP3133"/>
<accession>A0A1P8UVP7</accession>
<dbReference type="EC" id="1.2.4.2" evidence="5"/>
<dbReference type="Pfam" id="PF02779">
    <property type="entry name" value="Transket_pyr"/>
    <property type="match status" value="1"/>
</dbReference>
<dbReference type="FunFam" id="3.40.50.12470:FF:000003">
    <property type="entry name" value="2-oxoglutarate dehydrogenase E1 component"/>
    <property type="match status" value="1"/>
</dbReference>
<evidence type="ECO:0000256" key="5">
    <source>
        <dbReference type="ARBA" id="ARBA00012280"/>
    </source>
</evidence>
<comment type="subunit">
    <text evidence="4">Homodimer. Part of the 2-oxoglutarate dehydrogenase (OGDH) complex composed of E1 (2-oxoglutarate dehydrogenase), E2 (dihydrolipoamide succinyltransferase) and E3 (dihydrolipoamide dehydrogenase); the complex contains multiple copies of the three enzymatic components (E1, E2 and E3).</text>
</comment>
<dbReference type="InterPro" id="IPR005475">
    <property type="entry name" value="Transketolase-like_Pyr-bd"/>
</dbReference>
<comment type="function">
    <text evidence="2">E1 component of the 2-oxoglutarate dehydrogenase (OGDH) complex which catalyzes the decarboxylation of 2-oxoglutarate, the first step in the conversion of 2-oxoglutarate to succinyl-CoA and CO(2).</text>
</comment>
<dbReference type="InterPro" id="IPR011603">
    <property type="entry name" value="2oxoglutarate_DH_E1"/>
</dbReference>
<dbReference type="InterPro" id="IPR001017">
    <property type="entry name" value="DH_E1"/>
</dbReference>
<dbReference type="NCBIfam" id="NF006914">
    <property type="entry name" value="PRK09404.1"/>
    <property type="match status" value="1"/>
</dbReference>
<dbReference type="SMART" id="SM00861">
    <property type="entry name" value="Transket_pyr"/>
    <property type="match status" value="1"/>
</dbReference>
<dbReference type="InterPro" id="IPR042179">
    <property type="entry name" value="KGD_C_sf"/>
</dbReference>
<gene>
    <name evidence="12" type="ORF">Ga0080574_TMP3133</name>
</gene>
<dbReference type="GO" id="GO:0004591">
    <property type="term" value="F:oxoglutarate dehydrogenase (succinyl-transferring) activity"/>
    <property type="evidence" value="ECO:0007669"/>
    <property type="project" value="UniProtKB-EC"/>
</dbReference>
<evidence type="ECO:0000256" key="7">
    <source>
        <dbReference type="ARBA" id="ARBA00023002"/>
    </source>
</evidence>
<dbReference type="GO" id="GO:0006096">
    <property type="term" value="P:glycolytic process"/>
    <property type="evidence" value="ECO:0007669"/>
    <property type="project" value="UniProtKB-KW"/>
</dbReference>
<dbReference type="PANTHER" id="PTHR23152:SF4">
    <property type="entry name" value="2-OXOADIPATE DEHYDROGENASE COMPLEX COMPONENT E1"/>
    <property type="match status" value="1"/>
</dbReference>
<evidence type="ECO:0000259" key="11">
    <source>
        <dbReference type="SMART" id="SM00861"/>
    </source>
</evidence>
<organism evidence="12 13">
    <name type="scientific">Salipiger abyssi</name>
    <dbReference type="NCBI Taxonomy" id="1250539"/>
    <lineage>
        <taxon>Bacteria</taxon>
        <taxon>Pseudomonadati</taxon>
        <taxon>Pseudomonadota</taxon>
        <taxon>Alphaproteobacteria</taxon>
        <taxon>Rhodobacterales</taxon>
        <taxon>Roseobacteraceae</taxon>
        <taxon>Salipiger</taxon>
    </lineage>
</organism>
<evidence type="ECO:0000256" key="1">
    <source>
        <dbReference type="ARBA" id="ARBA00001964"/>
    </source>
</evidence>
<evidence type="ECO:0000313" key="13">
    <source>
        <dbReference type="Proteomes" id="UP000187059"/>
    </source>
</evidence>
<keyword evidence="9" id="KW-0324">Glycolysis</keyword>